<evidence type="ECO:0000256" key="3">
    <source>
        <dbReference type="ARBA" id="ARBA00022989"/>
    </source>
</evidence>
<keyword evidence="7" id="KW-1185">Reference proteome</keyword>
<sequence length="203" mass="21791">MFVVALGWFAAALAATVALPQVVKLLRNRTTAGISLTAWRLTLAANIAWTGHGFVVGHANIWLPNLMFMICSVIILNQLRRDRVLTWGATFGPSLVLGLATLGLDVTYGALVFAIAAGLPSVIAQMLQFQELVVAPRISGVSLPFLAMNWVTQAAWLSWALLVGEQSITMVASTMGVLMGLNLLWAVLRRQGVVRARLAVLSA</sequence>
<feature type="transmembrane region" description="Helical" evidence="5">
    <location>
        <begin position="168"/>
        <end position="188"/>
    </location>
</feature>
<dbReference type="Proteomes" id="UP001500051">
    <property type="component" value="Unassembled WGS sequence"/>
</dbReference>
<evidence type="ECO:0000313" key="6">
    <source>
        <dbReference type="EMBL" id="GAA3693843.1"/>
    </source>
</evidence>
<keyword evidence="2 5" id="KW-0812">Transmembrane</keyword>
<dbReference type="EMBL" id="BAAAYX010000002">
    <property type="protein sequence ID" value="GAA3693843.1"/>
    <property type="molecule type" value="Genomic_DNA"/>
</dbReference>
<evidence type="ECO:0000313" key="7">
    <source>
        <dbReference type="Proteomes" id="UP001500051"/>
    </source>
</evidence>
<keyword evidence="3 5" id="KW-1133">Transmembrane helix</keyword>
<reference evidence="7" key="1">
    <citation type="journal article" date="2019" name="Int. J. Syst. Evol. Microbiol.">
        <title>The Global Catalogue of Microorganisms (GCM) 10K type strain sequencing project: providing services to taxonomists for standard genome sequencing and annotation.</title>
        <authorList>
            <consortium name="The Broad Institute Genomics Platform"/>
            <consortium name="The Broad Institute Genome Sequencing Center for Infectious Disease"/>
            <person name="Wu L."/>
            <person name="Ma J."/>
        </authorList>
    </citation>
    <scope>NUCLEOTIDE SEQUENCE [LARGE SCALE GENOMIC DNA]</scope>
    <source>
        <strain evidence="7">JCM 16548</strain>
    </source>
</reference>
<name>A0ABP7CRY4_9ACTN</name>
<accession>A0ABP7CRY4</accession>
<dbReference type="RefSeq" id="WP_344810880.1">
    <property type="nucleotide sequence ID" value="NZ_BAAAYX010000002.1"/>
</dbReference>
<comment type="caution">
    <text evidence="6">The sequence shown here is derived from an EMBL/GenBank/DDBJ whole genome shotgun (WGS) entry which is preliminary data.</text>
</comment>
<evidence type="ECO:0000256" key="1">
    <source>
        <dbReference type="ARBA" id="ARBA00004141"/>
    </source>
</evidence>
<keyword evidence="4 5" id="KW-0472">Membrane</keyword>
<comment type="subcellular location">
    <subcellularLocation>
        <location evidence="1">Membrane</location>
        <topology evidence="1">Multi-pass membrane protein</topology>
    </subcellularLocation>
</comment>
<gene>
    <name evidence="6" type="ORF">GCM10022204_06990</name>
</gene>
<proteinExistence type="predicted"/>
<evidence type="ECO:0008006" key="8">
    <source>
        <dbReference type="Google" id="ProtNLM"/>
    </source>
</evidence>
<evidence type="ECO:0000256" key="2">
    <source>
        <dbReference type="ARBA" id="ARBA00022692"/>
    </source>
</evidence>
<organism evidence="6 7">
    <name type="scientific">Microlunatus aurantiacus</name>
    <dbReference type="NCBI Taxonomy" id="446786"/>
    <lineage>
        <taxon>Bacteria</taxon>
        <taxon>Bacillati</taxon>
        <taxon>Actinomycetota</taxon>
        <taxon>Actinomycetes</taxon>
        <taxon>Propionibacteriales</taxon>
        <taxon>Propionibacteriaceae</taxon>
        <taxon>Microlunatus</taxon>
    </lineage>
</organism>
<protein>
    <recommendedName>
        <fullName evidence="8">PQ loop repeat-containing protein</fullName>
    </recommendedName>
</protein>
<evidence type="ECO:0000256" key="5">
    <source>
        <dbReference type="SAM" id="Phobius"/>
    </source>
</evidence>
<evidence type="ECO:0000256" key="4">
    <source>
        <dbReference type="ARBA" id="ARBA00023136"/>
    </source>
</evidence>
<feature type="transmembrane region" description="Helical" evidence="5">
    <location>
        <begin position="59"/>
        <end position="77"/>
    </location>
</feature>
<dbReference type="Gene3D" id="1.20.1280.290">
    <property type="match status" value="1"/>
</dbReference>
<dbReference type="Pfam" id="PF04193">
    <property type="entry name" value="PQ-loop"/>
    <property type="match status" value="1"/>
</dbReference>
<dbReference type="InterPro" id="IPR006603">
    <property type="entry name" value="PQ-loop_rpt"/>
</dbReference>